<dbReference type="EMBL" id="ACHA02000012">
    <property type="protein sequence ID" value="EFK56027.1"/>
    <property type="molecule type" value="Genomic_DNA"/>
</dbReference>
<dbReference type="PROSITE" id="PS51257">
    <property type="entry name" value="PROKAR_LIPOPROTEIN"/>
    <property type="match status" value="1"/>
</dbReference>
<dbReference type="HOGENOM" id="CLU_2095312_0_0_10"/>
<evidence type="ECO:0000313" key="2">
    <source>
        <dbReference type="Proteomes" id="UP000006258"/>
    </source>
</evidence>
<reference evidence="1" key="1">
    <citation type="submission" date="2010-07" db="EMBL/GenBank/DDBJ databases">
        <authorList>
            <person name="Muzny D."/>
            <person name="Qin X."/>
            <person name="Buhay C."/>
            <person name="Dugan-Rocha S."/>
            <person name="Ding Y."/>
            <person name="Chen G."/>
            <person name="Hawes A."/>
            <person name="Holder M."/>
            <person name="Jhangiani S."/>
            <person name="Johnson A."/>
            <person name="Khan Z."/>
            <person name="Li Z."/>
            <person name="Liu W."/>
            <person name="Liu X."/>
            <person name="Perez L."/>
            <person name="Shen H."/>
            <person name="Wang Q."/>
            <person name="Watt J."/>
            <person name="Xi L."/>
            <person name="Xin Y."/>
            <person name="Zhou J."/>
            <person name="Deng J."/>
            <person name="Jiang H."/>
            <person name="Liu Y."/>
            <person name="Qu J."/>
            <person name="Song X.-Z."/>
            <person name="Zhang L."/>
            <person name="Villasana D."/>
            <person name="Johnson A."/>
            <person name="Liu J."/>
            <person name="Liyanage D."/>
            <person name="Lorensuhewa L."/>
            <person name="Robinson T."/>
            <person name="Song A."/>
            <person name="Song B.-B."/>
            <person name="Dinh H."/>
            <person name="Thornton R."/>
            <person name="Coyle M."/>
            <person name="Francisco L."/>
            <person name="Jackson L."/>
            <person name="Javaid M."/>
            <person name="Korchina V."/>
            <person name="Kovar C."/>
            <person name="Mata R."/>
            <person name="Mathew T."/>
            <person name="Ngo R."/>
            <person name="Nguyen L."/>
            <person name="Nguyen N."/>
            <person name="Okwuonu G."/>
            <person name="Ongeri F."/>
            <person name="Pham C."/>
            <person name="Simmons D."/>
            <person name="Wilczek-Boney K."/>
            <person name="Hale W."/>
            <person name="Jakkamsetti A."/>
            <person name="Pham P."/>
            <person name="Ruth R."/>
            <person name="San Lucas F."/>
            <person name="Warren J."/>
            <person name="Zhang J."/>
            <person name="Zhao Z."/>
            <person name="Zhou C."/>
            <person name="Zhu D."/>
            <person name="Lee S."/>
            <person name="Bess C."/>
            <person name="Blankenburg K."/>
            <person name="Forbes L."/>
            <person name="Fu Q."/>
            <person name="Gubbala S."/>
            <person name="Hirani K."/>
            <person name="Jayaseelan J.C."/>
            <person name="Lara F."/>
            <person name="Munidasa M."/>
            <person name="Palculict T."/>
            <person name="Patil S."/>
            <person name="Pu L.-L."/>
            <person name="Saada N."/>
            <person name="Tang L."/>
            <person name="Weissenberger G."/>
            <person name="Zhu Y."/>
            <person name="Hemphill L."/>
            <person name="Shang Y."/>
            <person name="Youmans B."/>
            <person name="Ayvaz T."/>
            <person name="Ross M."/>
            <person name="Santibanez J."/>
            <person name="Aqrawi P."/>
            <person name="Gross S."/>
            <person name="Joshi V."/>
            <person name="Fowler G."/>
            <person name="Nazareth L."/>
            <person name="Reid J."/>
            <person name="Worley K."/>
            <person name="Petrosino J."/>
            <person name="Highlander S."/>
            <person name="Gibbs R."/>
        </authorList>
    </citation>
    <scope>NUCLEOTIDE SEQUENCE [LARGE SCALE GENOMIC DNA]</scope>
    <source>
        <strain evidence="1">ATCC 33861</strain>
    </source>
</reference>
<dbReference type="STRING" id="525373.HMPREF0766_13230"/>
<dbReference type="Proteomes" id="UP000006258">
    <property type="component" value="Unassembled WGS sequence"/>
</dbReference>
<accession>D7VQH6</accession>
<dbReference type="GeneID" id="95427215"/>
<organism evidence="1 2">
    <name type="scientific">Sphingobacterium spiritivorum ATCC 33861</name>
    <dbReference type="NCBI Taxonomy" id="525373"/>
    <lineage>
        <taxon>Bacteria</taxon>
        <taxon>Pseudomonadati</taxon>
        <taxon>Bacteroidota</taxon>
        <taxon>Sphingobacteriia</taxon>
        <taxon>Sphingobacteriales</taxon>
        <taxon>Sphingobacteriaceae</taxon>
        <taxon>Sphingobacterium</taxon>
    </lineage>
</organism>
<evidence type="ECO:0000313" key="1">
    <source>
        <dbReference type="EMBL" id="EFK56027.1"/>
    </source>
</evidence>
<keyword evidence="2" id="KW-1185">Reference proteome</keyword>
<gene>
    <name evidence="1" type="ORF">HMPREF0766_13230</name>
</gene>
<comment type="caution">
    <text evidence="1">The sequence shown here is derived from an EMBL/GenBank/DDBJ whole genome shotgun (WGS) entry which is preliminary data.</text>
</comment>
<evidence type="ECO:0008006" key="3">
    <source>
        <dbReference type="Google" id="ProtNLM"/>
    </source>
</evidence>
<proteinExistence type="predicted"/>
<dbReference type="AlphaFoldDB" id="D7VQH6"/>
<dbReference type="RefSeq" id="WP_002994295.1">
    <property type="nucleotide sequence ID" value="NZ_GL379770.1"/>
</dbReference>
<protein>
    <recommendedName>
        <fullName evidence="3">Nucleic acid-binding domain protein</fullName>
    </recommendedName>
</protein>
<sequence length="116" mass="12637">MRIKDIAVAGFLAIVLSLSSCSIKKGKTQEQEGTQDMQNTIKLTGRITEIVKGKDGYTAILNTTDGSVCYATISIVNLQKGNSTYKSHEVGDTITVSGESWKDTEGKMYITVRELN</sequence>
<dbReference type="OrthoDB" id="1260929at2"/>
<name>D7VQH6_SPHSI</name>